<accession>A0A6A0BDP2</accession>
<reference evidence="2 3" key="1">
    <citation type="submission" date="2020-02" db="EMBL/GenBank/DDBJ databases">
        <title>Draft genome sequence of Lactococcus sp. Hs30E4-3.</title>
        <authorList>
            <person name="Noda S."/>
            <person name="Yuki M."/>
            <person name="Ohkuma M."/>
        </authorList>
    </citation>
    <scope>NUCLEOTIDE SEQUENCE [LARGE SCALE GENOMIC DNA]</scope>
    <source>
        <strain evidence="2 3">Hs30E4-3</strain>
    </source>
</reference>
<dbReference type="AlphaFoldDB" id="A0A6A0BDP2"/>
<evidence type="ECO:0000313" key="2">
    <source>
        <dbReference type="EMBL" id="GFH42481.1"/>
    </source>
</evidence>
<evidence type="ECO:0000259" key="1">
    <source>
        <dbReference type="Pfam" id="PF00857"/>
    </source>
</evidence>
<proteinExistence type="predicted"/>
<keyword evidence="3" id="KW-1185">Reference proteome</keyword>
<organism evidence="2 3">
    <name type="scientific">Pseudolactococcus hodotermopsidis</name>
    <dbReference type="NCBI Taxonomy" id="2709157"/>
    <lineage>
        <taxon>Bacteria</taxon>
        <taxon>Bacillati</taxon>
        <taxon>Bacillota</taxon>
        <taxon>Bacilli</taxon>
        <taxon>Lactobacillales</taxon>
        <taxon>Streptococcaceae</taxon>
        <taxon>Pseudolactococcus</taxon>
    </lineage>
</organism>
<dbReference type="InterPro" id="IPR036380">
    <property type="entry name" value="Isochorismatase-like_sf"/>
</dbReference>
<name>A0A6A0BDP2_9LACT</name>
<dbReference type="Pfam" id="PF00857">
    <property type="entry name" value="Isochorismatase"/>
    <property type="match status" value="1"/>
</dbReference>
<comment type="caution">
    <text evidence="2">The sequence shown here is derived from an EMBL/GenBank/DDBJ whole genome shotgun (WGS) entry which is preliminary data.</text>
</comment>
<dbReference type="SUPFAM" id="SSF52499">
    <property type="entry name" value="Isochorismatase-like hydrolases"/>
    <property type="match status" value="1"/>
</dbReference>
<dbReference type="EMBL" id="BLLI01000025">
    <property type="protein sequence ID" value="GFH42481.1"/>
    <property type="molecule type" value="Genomic_DNA"/>
</dbReference>
<feature type="domain" description="Isochorismatase-like" evidence="1">
    <location>
        <begin position="6"/>
        <end position="67"/>
    </location>
</feature>
<dbReference type="Gene3D" id="3.40.50.850">
    <property type="entry name" value="Isochorismatase-like"/>
    <property type="match status" value="1"/>
</dbReference>
<protein>
    <recommendedName>
        <fullName evidence="1">Isochorismatase-like domain-containing protein</fullName>
    </recommendedName>
</protein>
<gene>
    <name evidence="2" type="ORF">Hs30E_10320</name>
</gene>
<dbReference type="InterPro" id="IPR000868">
    <property type="entry name" value="Isochorismatase-like_dom"/>
</dbReference>
<sequence length="89" mass="10183">MPKIMPTLFIRHILQEKLTENGINSLEIWGAQTEYCVDSTVKFAHGLGYQLTMAQGASTTKNNDFMTASDTVAFYESIWRNRFVKLTNF</sequence>
<evidence type="ECO:0000313" key="3">
    <source>
        <dbReference type="Proteomes" id="UP000480303"/>
    </source>
</evidence>
<dbReference type="Proteomes" id="UP000480303">
    <property type="component" value="Unassembled WGS sequence"/>
</dbReference>